<dbReference type="EMBL" id="CP049869">
    <property type="protein sequence ID" value="QIK77884.1"/>
    <property type="molecule type" value="Genomic_DNA"/>
</dbReference>
<reference evidence="2 3" key="1">
    <citation type="submission" date="2020-03" db="EMBL/GenBank/DDBJ databases">
        <title>Sphingomonas sp. nov., isolated from fish.</title>
        <authorList>
            <person name="Hyun D.-W."/>
            <person name="Bae J.-W."/>
        </authorList>
    </citation>
    <scope>NUCLEOTIDE SEQUENCE [LARGE SCALE GENOMIC DNA]</scope>
    <source>
        <strain evidence="2 3">HDW15B</strain>
    </source>
</reference>
<evidence type="ECO:0000313" key="3">
    <source>
        <dbReference type="Proteomes" id="UP000503222"/>
    </source>
</evidence>
<dbReference type="Pfam" id="PF08818">
    <property type="entry name" value="DUF1801"/>
    <property type="match status" value="1"/>
</dbReference>
<dbReference type="InterPro" id="IPR014922">
    <property type="entry name" value="YdhG-like"/>
</dbReference>
<dbReference type="RefSeq" id="WP_166410279.1">
    <property type="nucleotide sequence ID" value="NZ_CP049869.1"/>
</dbReference>
<feature type="domain" description="YdhG-like" evidence="1">
    <location>
        <begin position="19"/>
        <end position="107"/>
    </location>
</feature>
<dbReference type="SUPFAM" id="SSF159888">
    <property type="entry name" value="YdhG-like"/>
    <property type="match status" value="1"/>
</dbReference>
<proteinExistence type="predicted"/>
<sequence>MPKPTTIDEYIDAAAPDAQPLLRQLRQTLKEAVPDAKECIKWSEPAFTLDRILYMFTARKNYVSFAPTLSVISHFADTLDGIEYTRCTVKFAYDRPLPEQLVNDMAVQRLCDVLERDAQWM</sequence>
<gene>
    <name evidence="2" type="ORF">G7077_02100</name>
</gene>
<name>A0A6G7YMB3_9SPHN</name>
<protein>
    <submittedName>
        <fullName evidence="2">DUF1801 domain-containing protein</fullName>
    </submittedName>
</protein>
<dbReference type="Proteomes" id="UP000503222">
    <property type="component" value="Chromosome"/>
</dbReference>
<keyword evidence="3" id="KW-1185">Reference proteome</keyword>
<evidence type="ECO:0000313" key="2">
    <source>
        <dbReference type="EMBL" id="QIK77884.1"/>
    </source>
</evidence>
<dbReference type="AlphaFoldDB" id="A0A6G7YMB3"/>
<evidence type="ECO:0000259" key="1">
    <source>
        <dbReference type="Pfam" id="PF08818"/>
    </source>
</evidence>
<organism evidence="2 3">
    <name type="scientific">Sphingomonas piscis</name>
    <dbReference type="NCBI Taxonomy" id="2714943"/>
    <lineage>
        <taxon>Bacteria</taxon>
        <taxon>Pseudomonadati</taxon>
        <taxon>Pseudomonadota</taxon>
        <taxon>Alphaproteobacteria</taxon>
        <taxon>Sphingomonadales</taxon>
        <taxon>Sphingomonadaceae</taxon>
        <taxon>Sphingomonas</taxon>
    </lineage>
</organism>
<accession>A0A6G7YMB3</accession>
<dbReference type="Gene3D" id="3.90.1150.200">
    <property type="match status" value="1"/>
</dbReference>
<dbReference type="KEGG" id="spii:G7077_02100"/>